<reference evidence="1" key="1">
    <citation type="journal article" date="2019" name="bioRxiv">
        <title>The Genome of the Zebra Mussel, Dreissena polymorpha: A Resource for Invasive Species Research.</title>
        <authorList>
            <person name="McCartney M.A."/>
            <person name="Auch B."/>
            <person name="Kono T."/>
            <person name="Mallez S."/>
            <person name="Zhang Y."/>
            <person name="Obille A."/>
            <person name="Becker A."/>
            <person name="Abrahante J.E."/>
            <person name="Garbe J."/>
            <person name="Badalamenti J.P."/>
            <person name="Herman A."/>
            <person name="Mangelson H."/>
            <person name="Liachko I."/>
            <person name="Sullivan S."/>
            <person name="Sone E.D."/>
            <person name="Koren S."/>
            <person name="Silverstein K.A.T."/>
            <person name="Beckman K.B."/>
            <person name="Gohl D.M."/>
        </authorList>
    </citation>
    <scope>NUCLEOTIDE SEQUENCE</scope>
    <source>
        <strain evidence="1">Duluth1</strain>
        <tissue evidence="1">Whole animal</tissue>
    </source>
</reference>
<name>A0A9D4L6S7_DREPO</name>
<reference evidence="1" key="2">
    <citation type="submission" date="2020-11" db="EMBL/GenBank/DDBJ databases">
        <authorList>
            <person name="McCartney M.A."/>
            <person name="Auch B."/>
            <person name="Kono T."/>
            <person name="Mallez S."/>
            <person name="Becker A."/>
            <person name="Gohl D.M."/>
            <person name="Silverstein K.A.T."/>
            <person name="Koren S."/>
            <person name="Bechman K.B."/>
            <person name="Herman A."/>
            <person name="Abrahante J.E."/>
            <person name="Garbe J."/>
        </authorList>
    </citation>
    <scope>NUCLEOTIDE SEQUENCE</scope>
    <source>
        <strain evidence="1">Duluth1</strain>
        <tissue evidence="1">Whole animal</tissue>
    </source>
</reference>
<gene>
    <name evidence="1" type="ORF">DPMN_095595</name>
</gene>
<dbReference type="EMBL" id="JAIWYP010000003">
    <property type="protein sequence ID" value="KAH3853072.1"/>
    <property type="molecule type" value="Genomic_DNA"/>
</dbReference>
<evidence type="ECO:0000313" key="2">
    <source>
        <dbReference type="Proteomes" id="UP000828390"/>
    </source>
</evidence>
<accession>A0A9D4L6S7</accession>
<dbReference type="AlphaFoldDB" id="A0A9D4L6S7"/>
<dbReference type="Proteomes" id="UP000828390">
    <property type="component" value="Unassembled WGS sequence"/>
</dbReference>
<evidence type="ECO:0000313" key="1">
    <source>
        <dbReference type="EMBL" id="KAH3853072.1"/>
    </source>
</evidence>
<organism evidence="1 2">
    <name type="scientific">Dreissena polymorpha</name>
    <name type="common">Zebra mussel</name>
    <name type="synonym">Mytilus polymorpha</name>
    <dbReference type="NCBI Taxonomy" id="45954"/>
    <lineage>
        <taxon>Eukaryota</taxon>
        <taxon>Metazoa</taxon>
        <taxon>Spiralia</taxon>
        <taxon>Lophotrochozoa</taxon>
        <taxon>Mollusca</taxon>
        <taxon>Bivalvia</taxon>
        <taxon>Autobranchia</taxon>
        <taxon>Heteroconchia</taxon>
        <taxon>Euheterodonta</taxon>
        <taxon>Imparidentia</taxon>
        <taxon>Neoheterodontei</taxon>
        <taxon>Myida</taxon>
        <taxon>Dreissenoidea</taxon>
        <taxon>Dreissenidae</taxon>
        <taxon>Dreissena</taxon>
    </lineage>
</organism>
<comment type="caution">
    <text evidence="1">The sequence shown here is derived from an EMBL/GenBank/DDBJ whole genome shotgun (WGS) entry which is preliminary data.</text>
</comment>
<sequence length="106" mass="11401">MKHKPVKSAIVTSLDTELSDDEHIAASQERQKTLQSIHNYEQITASTSTSVSHSNVPTGPAGVQTLDLPVTHSPGGTLSLTNFSSQPKSLLSKCRFDSAVTIVRKQ</sequence>
<keyword evidence="2" id="KW-1185">Reference proteome</keyword>
<protein>
    <submittedName>
        <fullName evidence="1">Uncharacterized protein</fullName>
    </submittedName>
</protein>
<proteinExistence type="predicted"/>